<keyword evidence="1" id="KW-0732">Signal</keyword>
<name>A0A5M6DG25_9BACT</name>
<dbReference type="Gene3D" id="2.170.130.30">
    <property type="match status" value="1"/>
</dbReference>
<dbReference type="EMBL" id="VWOX01000003">
    <property type="protein sequence ID" value="KAA5545242.1"/>
    <property type="molecule type" value="Genomic_DNA"/>
</dbReference>
<feature type="signal peptide" evidence="1">
    <location>
        <begin position="1"/>
        <end position="28"/>
    </location>
</feature>
<dbReference type="PROSITE" id="PS51257">
    <property type="entry name" value="PROKAR_LIPOPROTEIN"/>
    <property type="match status" value="1"/>
</dbReference>
<organism evidence="3 4">
    <name type="scientific">Roseiconus nitratireducens</name>
    <dbReference type="NCBI Taxonomy" id="2605748"/>
    <lineage>
        <taxon>Bacteria</taxon>
        <taxon>Pseudomonadati</taxon>
        <taxon>Planctomycetota</taxon>
        <taxon>Planctomycetia</taxon>
        <taxon>Pirellulales</taxon>
        <taxon>Pirellulaceae</taxon>
        <taxon>Roseiconus</taxon>
    </lineage>
</organism>
<sequence>MRHGTLNNHMRKSIVLALTLASCLIGSAGCESPPPTPPADAATGIVAVEILQEDAPPRRLEIPDVADGTTLAAVMQSISEVPIEISGSGSTAFVQSIGDRTTEGTKGWTFKIDGQFVNRGVGQTTLHPPTTVQWSYGEFEM</sequence>
<evidence type="ECO:0000313" key="4">
    <source>
        <dbReference type="Proteomes" id="UP000324479"/>
    </source>
</evidence>
<keyword evidence="4" id="KW-1185">Reference proteome</keyword>
<evidence type="ECO:0000259" key="2">
    <source>
        <dbReference type="Pfam" id="PF14478"/>
    </source>
</evidence>
<accession>A0A5M6DG25</accession>
<gene>
    <name evidence="3" type="ORF">FYK55_06145</name>
</gene>
<protein>
    <submittedName>
        <fullName evidence="3">DUF4430 domain-containing protein</fullName>
    </submittedName>
</protein>
<evidence type="ECO:0000256" key="1">
    <source>
        <dbReference type="SAM" id="SignalP"/>
    </source>
</evidence>
<dbReference type="InterPro" id="IPR027954">
    <property type="entry name" value="Transcobalamin-like_C"/>
</dbReference>
<evidence type="ECO:0000313" key="3">
    <source>
        <dbReference type="EMBL" id="KAA5545242.1"/>
    </source>
</evidence>
<comment type="caution">
    <text evidence="3">The sequence shown here is derived from an EMBL/GenBank/DDBJ whole genome shotgun (WGS) entry which is preliminary data.</text>
</comment>
<reference evidence="3 4" key="1">
    <citation type="submission" date="2019-08" db="EMBL/GenBank/DDBJ databases">
        <authorList>
            <person name="Dhanesh K."/>
            <person name="Kumar G."/>
            <person name="Sasikala C."/>
            <person name="Venkata Ramana C."/>
        </authorList>
    </citation>
    <scope>NUCLEOTIDE SEQUENCE [LARGE SCALE GENOMIC DNA]</scope>
    <source>
        <strain evidence="3 4">JC645</strain>
    </source>
</reference>
<feature type="chain" id="PRO_5024314361" evidence="1">
    <location>
        <begin position="29"/>
        <end position="141"/>
    </location>
</feature>
<feature type="domain" description="Transcobalamin-like C-terminal" evidence="2">
    <location>
        <begin position="68"/>
        <end position="137"/>
    </location>
</feature>
<dbReference type="AlphaFoldDB" id="A0A5M6DG25"/>
<dbReference type="Proteomes" id="UP000324479">
    <property type="component" value="Unassembled WGS sequence"/>
</dbReference>
<proteinExistence type="predicted"/>
<dbReference type="Pfam" id="PF14478">
    <property type="entry name" value="DUF4430"/>
    <property type="match status" value="1"/>
</dbReference>